<reference evidence="2" key="1">
    <citation type="journal article" date="2013" name="Science">
        <title>Comparative analysis of bat genomes provides insight into the evolution of flight and immunity.</title>
        <authorList>
            <person name="Zhang G."/>
            <person name="Cowled C."/>
            <person name="Shi Z."/>
            <person name="Huang Z."/>
            <person name="Bishop-Lilly K.A."/>
            <person name="Fang X."/>
            <person name="Wynne J.W."/>
            <person name="Xiong Z."/>
            <person name="Baker M.L."/>
            <person name="Zhao W."/>
            <person name="Tachedjian M."/>
            <person name="Zhu Y."/>
            <person name="Zhou P."/>
            <person name="Jiang X."/>
            <person name="Ng J."/>
            <person name="Yang L."/>
            <person name="Wu L."/>
            <person name="Xiao J."/>
            <person name="Feng Y."/>
            <person name="Chen Y."/>
            <person name="Sun X."/>
            <person name="Zhang Y."/>
            <person name="Marsh G.A."/>
            <person name="Crameri G."/>
            <person name="Broder C.C."/>
            <person name="Frey K.G."/>
            <person name="Wang L.F."/>
            <person name="Wang J."/>
        </authorList>
    </citation>
    <scope>NUCLEOTIDE SEQUENCE [LARGE SCALE GENOMIC DNA]</scope>
</reference>
<evidence type="ECO:0000313" key="2">
    <source>
        <dbReference type="Proteomes" id="UP000010556"/>
    </source>
</evidence>
<dbReference type="AlphaFoldDB" id="L5LCG5"/>
<dbReference type="EMBL" id="KB113569">
    <property type="protein sequence ID" value="ELK23551.1"/>
    <property type="molecule type" value="Genomic_DNA"/>
</dbReference>
<gene>
    <name evidence="1" type="ORF">MDA_GLEAN10014465</name>
</gene>
<accession>L5LCG5</accession>
<keyword evidence="2" id="KW-1185">Reference proteome</keyword>
<name>L5LCG5_MYODS</name>
<organism evidence="1 2">
    <name type="scientific">Myotis davidii</name>
    <name type="common">David's myotis</name>
    <dbReference type="NCBI Taxonomy" id="225400"/>
    <lineage>
        <taxon>Eukaryota</taxon>
        <taxon>Metazoa</taxon>
        <taxon>Chordata</taxon>
        <taxon>Craniata</taxon>
        <taxon>Vertebrata</taxon>
        <taxon>Euteleostomi</taxon>
        <taxon>Mammalia</taxon>
        <taxon>Eutheria</taxon>
        <taxon>Laurasiatheria</taxon>
        <taxon>Chiroptera</taxon>
        <taxon>Yangochiroptera</taxon>
        <taxon>Vespertilionidae</taxon>
        <taxon>Myotis</taxon>
    </lineage>
</organism>
<sequence>MTLLPNGFAHSLCVGTRDPPGFWTRGAIEGEGEGAGEVEAMARHRLRDCWASELPVLLLLLLRPPALTVE</sequence>
<dbReference type="Proteomes" id="UP000010556">
    <property type="component" value="Unassembled WGS sequence"/>
</dbReference>
<protein>
    <submittedName>
        <fullName evidence="1">Uncharacterized protein</fullName>
    </submittedName>
</protein>
<proteinExistence type="predicted"/>
<dbReference type="eggNOG" id="ENOG502SG86">
    <property type="taxonomic scope" value="Eukaryota"/>
</dbReference>
<evidence type="ECO:0000313" key="1">
    <source>
        <dbReference type="EMBL" id="ELK23551.1"/>
    </source>
</evidence>